<name>A0A1B8AZ40_FUSPO</name>
<gene>
    <name evidence="2" type="ORF">FPOA_06200</name>
</gene>
<feature type="region of interest" description="Disordered" evidence="1">
    <location>
        <begin position="48"/>
        <end position="74"/>
    </location>
</feature>
<organism evidence="2 3">
    <name type="scientific">Fusarium poae</name>
    <dbReference type="NCBI Taxonomy" id="36050"/>
    <lineage>
        <taxon>Eukaryota</taxon>
        <taxon>Fungi</taxon>
        <taxon>Dikarya</taxon>
        <taxon>Ascomycota</taxon>
        <taxon>Pezizomycotina</taxon>
        <taxon>Sordariomycetes</taxon>
        <taxon>Hypocreomycetidae</taxon>
        <taxon>Hypocreales</taxon>
        <taxon>Nectriaceae</taxon>
        <taxon>Fusarium</taxon>
    </lineage>
</organism>
<feature type="compositionally biased region" description="Low complexity" evidence="1">
    <location>
        <begin position="63"/>
        <end position="74"/>
    </location>
</feature>
<protein>
    <submittedName>
        <fullName evidence="2">Uncharacterized protein</fullName>
    </submittedName>
</protein>
<feature type="compositionally biased region" description="Low complexity" evidence="1">
    <location>
        <begin position="1"/>
        <end position="20"/>
    </location>
</feature>
<proteinExistence type="predicted"/>
<reference evidence="2 3" key="1">
    <citation type="submission" date="2016-06" db="EMBL/GenBank/DDBJ databases">
        <title>Living apart together: crosstalk between the core and supernumerary genomes in a fungal plant pathogen.</title>
        <authorList>
            <person name="Vanheule A."/>
            <person name="Audenaert K."/>
            <person name="Warris S."/>
            <person name="Van De Geest H."/>
            <person name="Schijlen E."/>
            <person name="Hofte M."/>
            <person name="De Saeger S."/>
            <person name="Haesaert G."/>
            <person name="Waalwijk C."/>
            <person name="Van Der Lee T."/>
        </authorList>
    </citation>
    <scope>NUCLEOTIDE SEQUENCE [LARGE SCALE GENOMIC DNA]</scope>
    <source>
        <strain evidence="2 3">2516</strain>
    </source>
</reference>
<dbReference type="AlphaFoldDB" id="A0A1B8AZ40"/>
<evidence type="ECO:0000313" key="2">
    <source>
        <dbReference type="EMBL" id="OBS25666.1"/>
    </source>
</evidence>
<dbReference type="EMBL" id="LYXU01000002">
    <property type="protein sequence ID" value="OBS25666.1"/>
    <property type="molecule type" value="Genomic_DNA"/>
</dbReference>
<accession>A0A1B8AZ40</accession>
<feature type="region of interest" description="Disordered" evidence="1">
    <location>
        <begin position="1"/>
        <end position="26"/>
    </location>
</feature>
<comment type="caution">
    <text evidence="2">The sequence shown here is derived from an EMBL/GenBank/DDBJ whole genome shotgun (WGS) entry which is preliminary data.</text>
</comment>
<evidence type="ECO:0000313" key="3">
    <source>
        <dbReference type="Proteomes" id="UP000091967"/>
    </source>
</evidence>
<keyword evidence="3" id="KW-1185">Reference proteome</keyword>
<evidence type="ECO:0000256" key="1">
    <source>
        <dbReference type="SAM" id="MobiDB-lite"/>
    </source>
</evidence>
<dbReference type="Proteomes" id="UP000091967">
    <property type="component" value="Unassembled WGS sequence"/>
</dbReference>
<sequence length="207" mass="22801">MTGSASGSCIMSSSDSSNRSNHGDAMMADPPFVVHINDLMISADNAPALNEGAPNTATDPVAENEGAANTGAGEIPVQINPNLINGRPRSQHLWVRRFRDGLRRDGPCTIYYIAAVKIFRSEANLPNGILNLLTRWLTMGIEPEQQTPAQRLECRMRERILDLMRKAAAQLGINHQDHEAVPEGRRVMEIQYLETSISRSRAARAKE</sequence>